<organism evidence="3 4">
    <name type="scientific">Haematococcus lacustris</name>
    <name type="common">Green alga</name>
    <name type="synonym">Haematococcus pluvialis</name>
    <dbReference type="NCBI Taxonomy" id="44745"/>
    <lineage>
        <taxon>Eukaryota</taxon>
        <taxon>Viridiplantae</taxon>
        <taxon>Chlorophyta</taxon>
        <taxon>core chlorophytes</taxon>
        <taxon>Chlorophyceae</taxon>
        <taxon>CS clade</taxon>
        <taxon>Chlamydomonadales</taxon>
        <taxon>Haematococcaceae</taxon>
        <taxon>Haematococcus</taxon>
    </lineage>
</organism>
<feature type="region of interest" description="Disordered" evidence="1">
    <location>
        <begin position="1"/>
        <end position="29"/>
    </location>
</feature>
<dbReference type="Gene3D" id="1.10.8.50">
    <property type="match status" value="1"/>
</dbReference>
<dbReference type="InterPro" id="IPR014721">
    <property type="entry name" value="Ribsml_uS5_D2-typ_fold_subgr"/>
</dbReference>
<comment type="caution">
    <text evidence="3">The sequence shown here is derived from an EMBL/GenBank/DDBJ whole genome shotgun (WGS) entry which is preliminary data.</text>
</comment>
<feature type="domain" description="DNA topoisomerase VI subunit B transducer" evidence="2">
    <location>
        <begin position="94"/>
        <end position="146"/>
    </location>
</feature>
<keyword evidence="3" id="KW-0413">Isomerase</keyword>
<dbReference type="EMBL" id="BLLF01004149">
    <property type="protein sequence ID" value="GFH29029.1"/>
    <property type="molecule type" value="Genomic_DNA"/>
</dbReference>
<evidence type="ECO:0000256" key="1">
    <source>
        <dbReference type="SAM" id="MobiDB-lite"/>
    </source>
</evidence>
<accession>A0A6A0A8J7</accession>
<name>A0A6A0A8J7_HAELA</name>
<proteinExistence type="predicted"/>
<dbReference type="Gene3D" id="3.30.230.10">
    <property type="match status" value="1"/>
</dbReference>
<evidence type="ECO:0000259" key="2">
    <source>
        <dbReference type="Pfam" id="PF09239"/>
    </source>
</evidence>
<protein>
    <submittedName>
        <fullName evidence="3">DNA topoisomerase 6 subunit B</fullName>
    </submittedName>
</protein>
<dbReference type="Proteomes" id="UP000485058">
    <property type="component" value="Unassembled WGS sequence"/>
</dbReference>
<evidence type="ECO:0000313" key="3">
    <source>
        <dbReference type="EMBL" id="GFH29029.1"/>
    </source>
</evidence>
<dbReference type="GO" id="GO:0003918">
    <property type="term" value="F:DNA topoisomerase type II (double strand cut, ATP-hydrolyzing) activity"/>
    <property type="evidence" value="ECO:0007669"/>
    <property type="project" value="InterPro"/>
</dbReference>
<dbReference type="Pfam" id="PF09239">
    <property type="entry name" value="Topo-VIb_trans"/>
    <property type="match status" value="1"/>
</dbReference>
<dbReference type="PANTHER" id="PTHR48444:SF1">
    <property type="entry name" value="DNA TOPOISOMERASE 6 SUBUNIT B"/>
    <property type="match status" value="1"/>
</dbReference>
<dbReference type="GO" id="GO:0003677">
    <property type="term" value="F:DNA binding"/>
    <property type="evidence" value="ECO:0007669"/>
    <property type="project" value="InterPro"/>
</dbReference>
<dbReference type="InterPro" id="IPR020568">
    <property type="entry name" value="Ribosomal_Su5_D2-typ_SF"/>
</dbReference>
<dbReference type="SUPFAM" id="SSF54211">
    <property type="entry name" value="Ribosomal protein S5 domain 2-like"/>
    <property type="match status" value="1"/>
</dbReference>
<keyword evidence="4" id="KW-1185">Reference proteome</keyword>
<sequence>MAQAAHRCDAGSPRGYQVPPLLSGPGAYQAPGTKTDSLVKFLTKEFDSINRELAERLVDEMRSGVSPDTPPQQLTSQQIVRLHELLHAARFADPKGTHLSPAGEYNLRLGVMKEMKPDLIATYQGDVRVFEGHSFIVEAAVSIGGRD</sequence>
<gene>
    <name evidence="3" type="ORF">HaLaN_27619</name>
</gene>
<dbReference type="PANTHER" id="PTHR48444">
    <property type="entry name" value="DNA TOPOISOMERASE 6 SUBUNIT B"/>
    <property type="match status" value="1"/>
</dbReference>
<dbReference type="GO" id="GO:0006265">
    <property type="term" value="P:DNA topological change"/>
    <property type="evidence" value="ECO:0007669"/>
    <property type="project" value="InterPro"/>
</dbReference>
<dbReference type="AlphaFoldDB" id="A0A6A0A8J7"/>
<dbReference type="InterPro" id="IPR015320">
    <property type="entry name" value="TopoVI_B_transducer"/>
</dbReference>
<feature type="non-terminal residue" evidence="3">
    <location>
        <position position="147"/>
    </location>
</feature>
<evidence type="ECO:0000313" key="4">
    <source>
        <dbReference type="Proteomes" id="UP000485058"/>
    </source>
</evidence>
<reference evidence="3 4" key="1">
    <citation type="submission" date="2020-02" db="EMBL/GenBank/DDBJ databases">
        <title>Draft genome sequence of Haematococcus lacustris strain NIES-144.</title>
        <authorList>
            <person name="Morimoto D."/>
            <person name="Nakagawa S."/>
            <person name="Yoshida T."/>
            <person name="Sawayama S."/>
        </authorList>
    </citation>
    <scope>NUCLEOTIDE SEQUENCE [LARGE SCALE GENOMIC DNA]</scope>
    <source>
        <strain evidence="3 4">NIES-144</strain>
    </source>
</reference>